<evidence type="ECO:0000259" key="8">
    <source>
        <dbReference type="PROSITE" id="PS51704"/>
    </source>
</evidence>
<dbReference type="Gene3D" id="3.20.20.190">
    <property type="entry name" value="Phosphatidylinositol (PI) phosphodiesterase"/>
    <property type="match status" value="1"/>
</dbReference>
<keyword evidence="4" id="KW-0319">Glycerol metabolism</keyword>
<evidence type="ECO:0000256" key="1">
    <source>
        <dbReference type="ARBA" id="ARBA00007277"/>
    </source>
</evidence>
<name>A0A2T9YG20_9FUNG</name>
<dbReference type="Proteomes" id="UP000245699">
    <property type="component" value="Unassembled WGS sequence"/>
</dbReference>
<reference evidence="9 10" key="1">
    <citation type="journal article" date="2018" name="MBio">
        <title>Comparative Genomics Reveals the Core Gene Toolbox for the Fungus-Insect Symbiosis.</title>
        <authorList>
            <person name="Wang Y."/>
            <person name="Stata M."/>
            <person name="Wang W."/>
            <person name="Stajich J.E."/>
            <person name="White M.M."/>
            <person name="Moncalvo J.M."/>
        </authorList>
    </citation>
    <scope>NUCLEOTIDE SEQUENCE [LARGE SCALE GENOMIC DNA]</scope>
    <source>
        <strain evidence="9 10">AUS-77-4</strain>
    </source>
</reference>
<evidence type="ECO:0000256" key="3">
    <source>
        <dbReference type="ARBA" id="ARBA00022729"/>
    </source>
</evidence>
<dbReference type="OrthoDB" id="1058301at2759"/>
<dbReference type="AlphaFoldDB" id="A0A2T9YG20"/>
<evidence type="ECO:0000313" key="10">
    <source>
        <dbReference type="Proteomes" id="UP000245699"/>
    </source>
</evidence>
<dbReference type="PANTHER" id="PTHR43620">
    <property type="entry name" value="GLYCEROPHOSPHORYL DIESTER PHOSPHODIESTERASE"/>
    <property type="match status" value="1"/>
</dbReference>
<comment type="catalytic activity">
    <reaction evidence="6">
        <text>a sn-glycero-3-phosphodiester + H2O = an alcohol + sn-glycerol 3-phosphate + H(+)</text>
        <dbReference type="Rhea" id="RHEA:12969"/>
        <dbReference type="ChEBI" id="CHEBI:15377"/>
        <dbReference type="ChEBI" id="CHEBI:15378"/>
        <dbReference type="ChEBI" id="CHEBI:30879"/>
        <dbReference type="ChEBI" id="CHEBI:57597"/>
        <dbReference type="ChEBI" id="CHEBI:83408"/>
        <dbReference type="EC" id="3.1.4.46"/>
    </reaction>
</comment>
<dbReference type="EMBL" id="MBFT01000432">
    <property type="protein sequence ID" value="PVU91259.1"/>
    <property type="molecule type" value="Genomic_DNA"/>
</dbReference>
<organism evidence="9 10">
    <name type="scientific">Furculomyces boomerangus</name>
    <dbReference type="NCBI Taxonomy" id="61424"/>
    <lineage>
        <taxon>Eukaryota</taxon>
        <taxon>Fungi</taxon>
        <taxon>Fungi incertae sedis</taxon>
        <taxon>Zoopagomycota</taxon>
        <taxon>Kickxellomycotina</taxon>
        <taxon>Harpellomycetes</taxon>
        <taxon>Harpellales</taxon>
        <taxon>Harpellaceae</taxon>
        <taxon>Furculomyces</taxon>
    </lineage>
</organism>
<evidence type="ECO:0000256" key="4">
    <source>
        <dbReference type="ARBA" id="ARBA00022798"/>
    </source>
</evidence>
<sequence length="418" mass="47681">MRLANFSIFSSLAIIFSGSVASRNVWNTLDGNPTRLVGHRGEKAFMPEHSLGSYNMAALLSVDYIEPDLCLTKDGELVVIHNEWLGDTTNIANLTQFADRKKQLTFNGKYTQINRTDWFTFDFTMAELETITVTQSQAYPWRPQYYNTIFKMLSFDQYLDTVESLSATLNRTFGIIPELKSPELFNTYHPSANGRYFEDKLIETLTKRGYTQNQPPPKKPLMKGDDLLNQMLNVDNSDLPPSSYKVATIQSFDPECLQYLSTKTKIPLVNLDSTIAMYYTPGGLDYMAKFASIFSMAKQVLITEPALYFELSKISYNATQIAALGGFLSTADLVKECHKRGIELSPYTFYDSRQSLANICDTVSDPRIKFCPKNSKEEQNYMFNLGIDYLFVENVFESQSLRLAFDYEIRYSSENCAY</sequence>
<dbReference type="InterPro" id="IPR017946">
    <property type="entry name" value="PLC-like_Pdiesterase_TIM-brl"/>
</dbReference>
<keyword evidence="5" id="KW-0378">Hydrolase</keyword>
<dbReference type="PROSITE" id="PS51704">
    <property type="entry name" value="GP_PDE"/>
    <property type="match status" value="1"/>
</dbReference>
<comment type="similarity">
    <text evidence="1">Belongs to the glycerophosphoryl diester phosphodiesterase family.</text>
</comment>
<dbReference type="InterPro" id="IPR030395">
    <property type="entry name" value="GP_PDE_dom"/>
</dbReference>
<proteinExistence type="inferred from homology"/>
<evidence type="ECO:0000256" key="6">
    <source>
        <dbReference type="ARBA" id="ARBA00047512"/>
    </source>
</evidence>
<evidence type="ECO:0000313" key="9">
    <source>
        <dbReference type="EMBL" id="PVU91259.1"/>
    </source>
</evidence>
<keyword evidence="3 7" id="KW-0732">Signal</keyword>
<feature type="domain" description="GP-PDE" evidence="8">
    <location>
        <begin position="34"/>
        <end position="360"/>
    </location>
</feature>
<evidence type="ECO:0000256" key="2">
    <source>
        <dbReference type="ARBA" id="ARBA00012247"/>
    </source>
</evidence>
<dbReference type="SUPFAM" id="SSF51695">
    <property type="entry name" value="PLC-like phosphodiesterases"/>
    <property type="match status" value="1"/>
</dbReference>
<gene>
    <name evidence="9" type="ORF">BB559_004211</name>
</gene>
<dbReference type="EC" id="3.1.4.46" evidence="2"/>
<accession>A0A2T9YG20</accession>
<feature type="signal peptide" evidence="7">
    <location>
        <begin position="1"/>
        <end position="21"/>
    </location>
</feature>
<dbReference type="Pfam" id="PF03009">
    <property type="entry name" value="GDPD"/>
    <property type="match status" value="1"/>
</dbReference>
<dbReference type="PANTHER" id="PTHR43620:SF7">
    <property type="entry name" value="GLYCEROPHOSPHODIESTER PHOSPHODIESTERASE GDPD5-RELATED"/>
    <property type="match status" value="1"/>
</dbReference>
<dbReference type="GO" id="GO:0008889">
    <property type="term" value="F:glycerophosphodiester phosphodiesterase activity"/>
    <property type="evidence" value="ECO:0007669"/>
    <property type="project" value="UniProtKB-EC"/>
</dbReference>
<feature type="chain" id="PRO_5015489499" description="glycerophosphodiester phosphodiesterase" evidence="7">
    <location>
        <begin position="22"/>
        <end position="418"/>
    </location>
</feature>
<protein>
    <recommendedName>
        <fullName evidence="2">glycerophosphodiester phosphodiesterase</fullName>
        <ecNumber evidence="2">3.1.4.46</ecNumber>
    </recommendedName>
</protein>
<comment type="caution">
    <text evidence="9">The sequence shown here is derived from an EMBL/GenBank/DDBJ whole genome shotgun (WGS) entry which is preliminary data.</text>
</comment>
<evidence type="ECO:0000256" key="7">
    <source>
        <dbReference type="SAM" id="SignalP"/>
    </source>
</evidence>
<dbReference type="GO" id="GO:0006071">
    <property type="term" value="P:glycerol metabolic process"/>
    <property type="evidence" value="ECO:0007669"/>
    <property type="project" value="UniProtKB-KW"/>
</dbReference>
<dbReference type="GO" id="GO:0006629">
    <property type="term" value="P:lipid metabolic process"/>
    <property type="evidence" value="ECO:0007669"/>
    <property type="project" value="InterPro"/>
</dbReference>
<keyword evidence="10" id="KW-1185">Reference proteome</keyword>
<evidence type="ECO:0000256" key="5">
    <source>
        <dbReference type="ARBA" id="ARBA00022801"/>
    </source>
</evidence>
<dbReference type="STRING" id="61424.A0A2T9YG20"/>